<dbReference type="Proteomes" id="UP000193689">
    <property type="component" value="Unassembled WGS sequence"/>
</dbReference>
<evidence type="ECO:0000256" key="7">
    <source>
        <dbReference type="ARBA" id="ARBA00023002"/>
    </source>
</evidence>
<dbReference type="AlphaFoldDB" id="A0A1Y2DQZ6"/>
<evidence type="ECO:0000256" key="5">
    <source>
        <dbReference type="ARBA" id="ARBA00022729"/>
    </source>
</evidence>
<dbReference type="GO" id="GO:0005576">
    <property type="term" value="C:extracellular region"/>
    <property type="evidence" value="ECO:0007669"/>
    <property type="project" value="UniProtKB-SubCell"/>
</dbReference>
<evidence type="ECO:0000313" key="17">
    <source>
        <dbReference type="EMBL" id="ORY61691.1"/>
    </source>
</evidence>
<dbReference type="InParanoid" id="A0A1Y2DQZ6"/>
<dbReference type="Pfam" id="PF03443">
    <property type="entry name" value="AA9"/>
    <property type="match status" value="1"/>
</dbReference>
<evidence type="ECO:0000256" key="1">
    <source>
        <dbReference type="ARBA" id="ARBA00001973"/>
    </source>
</evidence>
<dbReference type="PANTHER" id="PTHR33353">
    <property type="entry name" value="PUTATIVE (AFU_ORTHOLOGUE AFUA_1G12560)-RELATED"/>
    <property type="match status" value="1"/>
</dbReference>
<evidence type="ECO:0000259" key="16">
    <source>
        <dbReference type="Pfam" id="PF03443"/>
    </source>
</evidence>
<comment type="cofactor">
    <cofactor evidence="1">
        <name>Cu(2+)</name>
        <dbReference type="ChEBI" id="CHEBI:29036"/>
    </cofactor>
</comment>
<dbReference type="GeneID" id="63776947"/>
<dbReference type="EMBL" id="MCFJ01000010">
    <property type="protein sequence ID" value="ORY61691.1"/>
    <property type="molecule type" value="Genomic_DNA"/>
</dbReference>
<evidence type="ECO:0000256" key="14">
    <source>
        <dbReference type="ARBA" id="ARBA00045077"/>
    </source>
</evidence>
<name>A0A1Y2DQZ6_9PEZI</name>
<evidence type="ECO:0000256" key="11">
    <source>
        <dbReference type="ARBA" id="ARBA00023277"/>
    </source>
</evidence>
<evidence type="ECO:0000256" key="8">
    <source>
        <dbReference type="ARBA" id="ARBA00023008"/>
    </source>
</evidence>
<evidence type="ECO:0000256" key="13">
    <source>
        <dbReference type="ARBA" id="ARBA00044502"/>
    </source>
</evidence>
<keyword evidence="10" id="KW-1015">Disulfide bond</keyword>
<evidence type="ECO:0000256" key="15">
    <source>
        <dbReference type="ARBA" id="ARBA00047174"/>
    </source>
</evidence>
<keyword evidence="17" id="KW-0378">Hydrolase</keyword>
<evidence type="ECO:0000256" key="3">
    <source>
        <dbReference type="ARBA" id="ARBA00022525"/>
    </source>
</evidence>
<keyword evidence="4" id="KW-0479">Metal-binding</keyword>
<dbReference type="GO" id="GO:0046872">
    <property type="term" value="F:metal ion binding"/>
    <property type="evidence" value="ECO:0007669"/>
    <property type="project" value="UniProtKB-KW"/>
</dbReference>
<evidence type="ECO:0000256" key="2">
    <source>
        <dbReference type="ARBA" id="ARBA00004613"/>
    </source>
</evidence>
<keyword evidence="12" id="KW-0624">Polysaccharide degradation</keyword>
<evidence type="ECO:0000256" key="9">
    <source>
        <dbReference type="ARBA" id="ARBA00023033"/>
    </source>
</evidence>
<dbReference type="InterPro" id="IPR049892">
    <property type="entry name" value="AA9"/>
</dbReference>
<evidence type="ECO:0000256" key="10">
    <source>
        <dbReference type="ARBA" id="ARBA00023157"/>
    </source>
</evidence>
<keyword evidence="9" id="KW-0503">Monooxygenase</keyword>
<protein>
    <recommendedName>
        <fullName evidence="15">lytic cellulose monooxygenase (C4-dehydrogenating)</fullName>
        <ecNumber evidence="15">1.14.99.56</ecNumber>
    </recommendedName>
</protein>
<dbReference type="STRING" id="1141098.A0A1Y2DQZ6"/>
<comment type="catalytic activity">
    <reaction evidence="14">
        <text>[(1-&gt;4)-beta-D-glucosyl]n+m + reduced acceptor + O2 = 4-dehydro-beta-D-glucosyl-[(1-&gt;4)-beta-D-glucosyl]n-1 + [(1-&gt;4)-beta-D-glucosyl]m + acceptor + H2O.</text>
        <dbReference type="EC" id="1.14.99.56"/>
    </reaction>
</comment>
<evidence type="ECO:0000256" key="4">
    <source>
        <dbReference type="ARBA" id="ARBA00022723"/>
    </source>
</evidence>
<keyword evidence="7" id="KW-0560">Oxidoreductase</keyword>
<comment type="similarity">
    <text evidence="13">Belongs to the polysaccharide monooxygenase AA9 family.</text>
</comment>
<dbReference type="GO" id="GO:0016787">
    <property type="term" value="F:hydrolase activity"/>
    <property type="evidence" value="ECO:0007669"/>
    <property type="project" value="UniProtKB-KW"/>
</dbReference>
<dbReference type="CDD" id="cd21175">
    <property type="entry name" value="LPMO_AA9"/>
    <property type="match status" value="1"/>
</dbReference>
<comment type="caution">
    <text evidence="17">The sequence shown here is derived from an EMBL/GenBank/DDBJ whole genome shotgun (WGS) entry which is preliminary data.</text>
</comment>
<keyword evidence="5" id="KW-0732">Signal</keyword>
<dbReference type="EC" id="1.14.99.56" evidence="15"/>
<keyword evidence="18" id="KW-1185">Reference proteome</keyword>
<dbReference type="InterPro" id="IPR005103">
    <property type="entry name" value="AA9_LPMO"/>
</dbReference>
<sequence length="277" mass="29397">MSPVRSIILALTSSGIAASHSFITNVNINLTSYSGFDPRPGFGNNSAQPLAAWSTTATDQGYVNQTAYQSPDIVCHRGAENAQAHIPVSAGDTVHLQWMGWPQSHKGPVMDYLASCGLSGCDRVNKTSLEWFKINEIGLVNTSSVCGYVGGCWGSDLLIANNNSWIVEIPPSIRPGSYVLRTEIIALHNASNVVGAQNYPQCINLEISGNGADFPAGVRGEKLYQPSDSGVNVNITKGVSSYVIPGPTPIKDARSVPLSHPVPTARATAIPDHASRQ</sequence>
<dbReference type="RefSeq" id="XP_040713768.1">
    <property type="nucleotide sequence ID" value="XM_040860735.1"/>
</dbReference>
<evidence type="ECO:0000256" key="12">
    <source>
        <dbReference type="ARBA" id="ARBA00023326"/>
    </source>
</evidence>
<feature type="domain" description="Auxiliary Activity family 9 catalytic" evidence="16">
    <location>
        <begin position="20"/>
        <end position="238"/>
    </location>
</feature>
<keyword evidence="3" id="KW-0964">Secreted</keyword>
<dbReference type="PANTHER" id="PTHR33353:SF36">
    <property type="entry name" value="ENDO-BETA-1,4-GLUCANASE D"/>
    <property type="match status" value="1"/>
</dbReference>
<accession>A0A1Y2DQZ6</accession>
<dbReference type="OrthoDB" id="4849160at2759"/>
<evidence type="ECO:0000313" key="18">
    <source>
        <dbReference type="Proteomes" id="UP000193689"/>
    </source>
</evidence>
<organism evidence="17 18">
    <name type="scientific">Pseudomassariella vexata</name>
    <dbReference type="NCBI Taxonomy" id="1141098"/>
    <lineage>
        <taxon>Eukaryota</taxon>
        <taxon>Fungi</taxon>
        <taxon>Dikarya</taxon>
        <taxon>Ascomycota</taxon>
        <taxon>Pezizomycotina</taxon>
        <taxon>Sordariomycetes</taxon>
        <taxon>Xylariomycetidae</taxon>
        <taxon>Amphisphaeriales</taxon>
        <taxon>Pseudomassariaceae</taxon>
        <taxon>Pseudomassariella</taxon>
    </lineage>
</organism>
<keyword evidence="8" id="KW-0186">Copper</keyword>
<evidence type="ECO:0000256" key="6">
    <source>
        <dbReference type="ARBA" id="ARBA00023001"/>
    </source>
</evidence>
<proteinExistence type="inferred from homology"/>
<comment type="subcellular location">
    <subcellularLocation>
        <location evidence="2">Secreted</location>
    </subcellularLocation>
</comment>
<reference evidence="17 18" key="1">
    <citation type="submission" date="2016-07" db="EMBL/GenBank/DDBJ databases">
        <title>Pervasive Adenine N6-methylation of Active Genes in Fungi.</title>
        <authorList>
            <consortium name="DOE Joint Genome Institute"/>
            <person name="Mondo S.J."/>
            <person name="Dannebaum R.O."/>
            <person name="Kuo R.C."/>
            <person name="Labutti K."/>
            <person name="Haridas S."/>
            <person name="Kuo A."/>
            <person name="Salamov A."/>
            <person name="Ahrendt S.R."/>
            <person name="Lipzen A."/>
            <person name="Sullivan W."/>
            <person name="Andreopoulos W.B."/>
            <person name="Clum A."/>
            <person name="Lindquist E."/>
            <person name="Daum C."/>
            <person name="Ramamoorthy G.K."/>
            <person name="Gryganskyi A."/>
            <person name="Culley D."/>
            <person name="Magnuson J.K."/>
            <person name="James T.Y."/>
            <person name="O'Malley M.A."/>
            <person name="Stajich J.E."/>
            <person name="Spatafora J.W."/>
            <person name="Visel A."/>
            <person name="Grigoriev I.V."/>
        </authorList>
    </citation>
    <scope>NUCLEOTIDE SEQUENCE [LARGE SCALE GENOMIC DNA]</scope>
    <source>
        <strain evidence="17 18">CBS 129021</strain>
    </source>
</reference>
<keyword evidence="6" id="KW-0136">Cellulose degradation</keyword>
<dbReference type="Gene3D" id="2.70.50.70">
    <property type="match status" value="1"/>
</dbReference>
<keyword evidence="11" id="KW-0119">Carbohydrate metabolism</keyword>
<dbReference type="GO" id="GO:0030245">
    <property type="term" value="P:cellulose catabolic process"/>
    <property type="evidence" value="ECO:0007669"/>
    <property type="project" value="UniProtKB-KW"/>
</dbReference>
<dbReference type="GO" id="GO:0004497">
    <property type="term" value="F:monooxygenase activity"/>
    <property type="evidence" value="ECO:0007669"/>
    <property type="project" value="UniProtKB-KW"/>
</dbReference>
<gene>
    <name evidence="17" type="ORF">BCR38DRAFT_440893</name>
</gene>